<gene>
    <name evidence="3" type="ORF">ADL29_27885</name>
</gene>
<dbReference type="Pfam" id="PF19040">
    <property type="entry name" value="SGNH"/>
    <property type="match status" value="1"/>
</dbReference>
<keyword evidence="4" id="KW-1185">Reference proteome</keyword>
<dbReference type="RefSeq" id="WP_053926338.1">
    <property type="nucleotide sequence ID" value="NZ_LGKG01000157.1"/>
</dbReference>
<feature type="domain" description="SGNH" evidence="2">
    <location>
        <begin position="62"/>
        <end position="194"/>
    </location>
</feature>
<dbReference type="SUPFAM" id="SSF52266">
    <property type="entry name" value="SGNH hydrolase"/>
    <property type="match status" value="1"/>
</dbReference>
<proteinExistence type="predicted"/>
<dbReference type="EMBL" id="LGKG01000157">
    <property type="protein sequence ID" value="KPC60671.1"/>
    <property type="molecule type" value="Genomic_DNA"/>
</dbReference>
<dbReference type="CDD" id="cd00229">
    <property type="entry name" value="SGNH_hydrolase"/>
    <property type="match status" value="1"/>
</dbReference>
<dbReference type="InterPro" id="IPR043968">
    <property type="entry name" value="SGNH"/>
</dbReference>
<dbReference type="Proteomes" id="UP000037982">
    <property type="component" value="Unassembled WGS sequence"/>
</dbReference>
<evidence type="ECO:0000259" key="2">
    <source>
        <dbReference type="Pfam" id="PF19040"/>
    </source>
</evidence>
<evidence type="ECO:0000313" key="4">
    <source>
        <dbReference type="Proteomes" id="UP000037982"/>
    </source>
</evidence>
<feature type="region of interest" description="Disordered" evidence="1">
    <location>
        <begin position="46"/>
        <end position="69"/>
    </location>
</feature>
<sequence>MDKNFTSPHAHQPPHRRRRGRRAALAAVLAATAVTGAVLTGCGAGGGGDGASKTDPGTPAQQGPQGKGKRVLWMGDSIAGAEAPPLAAALKASGVGFKNAASDGGGTVVEGDKMAGEIAEGTWKDLSKNIGSFRPDVIAYQVTTYDWGTADQQRASYEKLAKTAQKAGAELVIVSAPPFKIDDFYKKYESAIASAPKAAKQVADRSGGKVRFVDASALWGTDPEAGKAQRASDGIHSCQQGSAAFAKWFTEQLGKTYGFTPAAPKQWATGSWTGDERYGKLGCR</sequence>
<dbReference type="Gene3D" id="3.40.50.1110">
    <property type="entry name" value="SGNH hydrolase"/>
    <property type="match status" value="1"/>
</dbReference>
<comment type="caution">
    <text evidence="3">The sequence shown here is derived from an EMBL/GenBank/DDBJ whole genome shotgun (WGS) entry which is preliminary data.</text>
</comment>
<evidence type="ECO:0000313" key="3">
    <source>
        <dbReference type="EMBL" id="KPC60671.1"/>
    </source>
</evidence>
<name>A0A0N0GX24_9ACTN</name>
<protein>
    <recommendedName>
        <fullName evidence="2">SGNH domain-containing protein</fullName>
    </recommendedName>
</protein>
<dbReference type="AlphaFoldDB" id="A0A0N0GX24"/>
<organism evidence="3 4">
    <name type="scientific">Streptomyces chattanoogensis</name>
    <dbReference type="NCBI Taxonomy" id="66876"/>
    <lineage>
        <taxon>Bacteria</taxon>
        <taxon>Bacillati</taxon>
        <taxon>Actinomycetota</taxon>
        <taxon>Actinomycetes</taxon>
        <taxon>Kitasatosporales</taxon>
        <taxon>Streptomycetaceae</taxon>
        <taxon>Streptomyces</taxon>
    </lineage>
</organism>
<dbReference type="InterPro" id="IPR036514">
    <property type="entry name" value="SGNH_hydro_sf"/>
</dbReference>
<feature type="compositionally biased region" description="Basic residues" evidence="1">
    <location>
        <begin position="12"/>
        <end position="22"/>
    </location>
</feature>
<evidence type="ECO:0000256" key="1">
    <source>
        <dbReference type="SAM" id="MobiDB-lite"/>
    </source>
</evidence>
<dbReference type="PATRIC" id="fig|66876.3.peg.6114"/>
<reference evidence="4" key="1">
    <citation type="submission" date="2015-07" db="EMBL/GenBank/DDBJ databases">
        <authorList>
            <person name="Ju K.-S."/>
            <person name="Doroghazi J.R."/>
            <person name="Metcalf W.W."/>
        </authorList>
    </citation>
    <scope>NUCLEOTIDE SEQUENCE [LARGE SCALE GENOMIC DNA]</scope>
    <source>
        <strain evidence="4">NRRL ISP-5002</strain>
    </source>
</reference>
<feature type="region of interest" description="Disordered" evidence="1">
    <location>
        <begin position="1"/>
        <end position="22"/>
    </location>
</feature>
<accession>A0A0N0GX24</accession>